<feature type="transmembrane region" description="Helical" evidence="3">
    <location>
        <begin position="42"/>
        <end position="60"/>
    </location>
</feature>
<dbReference type="PANTHER" id="PTHR38043">
    <property type="entry name" value="PROTEIN HEMX"/>
    <property type="match status" value="1"/>
</dbReference>
<dbReference type="GO" id="GO:0008168">
    <property type="term" value="F:methyltransferase activity"/>
    <property type="evidence" value="ECO:0007669"/>
    <property type="project" value="UniProtKB-KW"/>
</dbReference>
<name>A0A0W0VZE4_9GAMM</name>
<dbReference type="PATRIC" id="fig|466.6.peg.1965"/>
<keyword evidence="4" id="KW-0808">Transferase</keyword>
<keyword evidence="4" id="KW-0489">Methyltransferase</keyword>
<dbReference type="OrthoDB" id="5653077at2"/>
<dbReference type="STRING" id="466.Lmac_1863"/>
<evidence type="ECO:0000313" key="4">
    <source>
        <dbReference type="EMBL" id="KTD25499.1"/>
    </source>
</evidence>
<dbReference type="InterPro" id="IPR007470">
    <property type="entry name" value="HemX"/>
</dbReference>
<evidence type="ECO:0000256" key="3">
    <source>
        <dbReference type="SAM" id="Phobius"/>
    </source>
</evidence>
<feature type="coiled-coil region" evidence="1">
    <location>
        <begin position="80"/>
        <end position="125"/>
    </location>
</feature>
<feature type="compositionally biased region" description="Polar residues" evidence="2">
    <location>
        <begin position="222"/>
        <end position="237"/>
    </location>
</feature>
<dbReference type="EMBL" id="LNYL01000044">
    <property type="protein sequence ID" value="KTD25499.1"/>
    <property type="molecule type" value="Genomic_DNA"/>
</dbReference>
<dbReference type="AlphaFoldDB" id="A0A0W0VZE4"/>
<sequence>MANSNEAQNKSTPKMADKLPQPSKATNKNANSAITSTNKGSFLAIIVAIIALIGAIYAIYTNKQSNELNELQSQKVNQLFNQLKQQQSDAQNDLEAIKSAANQLQVNLQNQLQTMNTDLQSALQQRLYQKQDWLLLKARYYLELAQINAHWSSDQETTIALLQQADALLRNIPEQQLFAVRQAIAQEIMQLQTLPKIDIAGLLSQLDAAENAVANLPIKKPLNSTQPKKSNESNASPWRQKLHESMNVLEKLVVIRRNDEDIQPLLSPLHQTLLRDSIRFNLQEAQWALLQNNSKIFQLSLAQALKEINRAFDENAVATQALIKQLQNLQQEKLETITPTLNQSLSLLNQLIESKNTQNTEIPATTEGAKTQ</sequence>
<evidence type="ECO:0000256" key="2">
    <source>
        <dbReference type="SAM" id="MobiDB-lite"/>
    </source>
</evidence>
<keyword evidence="3" id="KW-0472">Membrane</keyword>
<evidence type="ECO:0000313" key="5">
    <source>
        <dbReference type="Proteomes" id="UP000054908"/>
    </source>
</evidence>
<proteinExistence type="predicted"/>
<dbReference type="PANTHER" id="PTHR38043:SF1">
    <property type="entry name" value="PROTEIN HEMX"/>
    <property type="match status" value="1"/>
</dbReference>
<feature type="compositionally biased region" description="Polar residues" evidence="2">
    <location>
        <begin position="23"/>
        <end position="33"/>
    </location>
</feature>
<keyword evidence="3" id="KW-0812">Transmembrane</keyword>
<keyword evidence="5" id="KW-1185">Reference proteome</keyword>
<comment type="caution">
    <text evidence="4">The sequence shown here is derived from an EMBL/GenBank/DDBJ whole genome shotgun (WGS) entry which is preliminary data.</text>
</comment>
<feature type="compositionally biased region" description="Polar residues" evidence="2">
    <location>
        <begin position="1"/>
        <end position="12"/>
    </location>
</feature>
<evidence type="ECO:0000256" key="1">
    <source>
        <dbReference type="SAM" id="Coils"/>
    </source>
</evidence>
<keyword evidence="3" id="KW-1133">Transmembrane helix</keyword>
<feature type="region of interest" description="Disordered" evidence="2">
    <location>
        <begin position="219"/>
        <end position="240"/>
    </location>
</feature>
<dbReference type="Pfam" id="PF04375">
    <property type="entry name" value="HemX"/>
    <property type="match status" value="1"/>
</dbReference>
<organism evidence="4 5">
    <name type="scientific">Legionella maceachernii</name>
    <dbReference type="NCBI Taxonomy" id="466"/>
    <lineage>
        <taxon>Bacteria</taxon>
        <taxon>Pseudomonadati</taxon>
        <taxon>Pseudomonadota</taxon>
        <taxon>Gammaproteobacteria</taxon>
        <taxon>Legionellales</taxon>
        <taxon>Legionellaceae</taxon>
        <taxon>Legionella</taxon>
    </lineage>
</organism>
<reference evidence="4 5" key="1">
    <citation type="submission" date="2015-11" db="EMBL/GenBank/DDBJ databases">
        <title>Genomic analysis of 38 Legionella species identifies large and diverse effector repertoires.</title>
        <authorList>
            <person name="Burstein D."/>
            <person name="Amaro F."/>
            <person name="Zusman T."/>
            <person name="Lifshitz Z."/>
            <person name="Cohen O."/>
            <person name="Gilbert J.A."/>
            <person name="Pupko T."/>
            <person name="Shuman H.A."/>
            <person name="Segal G."/>
        </authorList>
    </citation>
    <scope>NUCLEOTIDE SEQUENCE [LARGE SCALE GENOMIC DNA]</scope>
    <source>
        <strain evidence="4 5">PX-1-G2-E2</strain>
    </source>
</reference>
<gene>
    <name evidence="4" type="primary">hemX</name>
    <name evidence="4" type="ORF">Lmac_1863</name>
</gene>
<feature type="region of interest" description="Disordered" evidence="2">
    <location>
        <begin position="1"/>
        <end position="33"/>
    </location>
</feature>
<dbReference type="RefSeq" id="WP_058452622.1">
    <property type="nucleotide sequence ID" value="NZ_CAAAIB010000002.1"/>
</dbReference>
<dbReference type="GO" id="GO:0032259">
    <property type="term" value="P:methylation"/>
    <property type="evidence" value="ECO:0007669"/>
    <property type="project" value="UniProtKB-KW"/>
</dbReference>
<accession>A0A0W0VZE4</accession>
<keyword evidence="1" id="KW-0175">Coiled coil</keyword>
<dbReference type="Proteomes" id="UP000054908">
    <property type="component" value="Unassembled WGS sequence"/>
</dbReference>
<protein>
    <submittedName>
        <fullName evidence="4">Uroporphyrinogen III methylase</fullName>
    </submittedName>
</protein>